<evidence type="ECO:0000256" key="3">
    <source>
        <dbReference type="ARBA" id="ARBA00022801"/>
    </source>
</evidence>
<sequence length="516" mass="53109">MDHPRLRRALLAVAATGVLVAGLFAGPGSAQAAGTGPCDIYASGGTPCVAAHSTTRALYGAYAGNLYQVRRARDNATLNITPLSAGGVANAAAQDTFCSGTSCVITIIYDQSGRGNNLTQAPPGGFNGPAAGGYDNLANATAAPISVGGHKAYGVFVAPGTGYRNNNTNGIATGDAAEGMYAIFDGTHYNGGCCFDYGNAERNSRDNGNGTMEAIYFGNIKVWGYGTGNGPWIMADLENGLFSGVNAGYNSNDPTINNRFVTAIIKGQPNHWAIRGGNAQSGSLSTFYNGARPNVSGYNPMKKEGAIILGIGGDNSVGAAGTFYEGVMTSGYPSDATENSVQSNITAAAYATGSGGGTTGPTVGSTISLRATTACCTTRYISHSGATVSTQVVSSSSSSAAKSQASWIVRSGLANGSCVSFESKDTAGSYLRHQNYQLYLHANDGSSLFANDATFCPQAGMNGQGNSYMSNNYSTRYLRHYNNNVYIASNGGSNAFDSSTSWTDDVSWVATAPWTP</sequence>
<evidence type="ECO:0000256" key="2">
    <source>
        <dbReference type="ARBA" id="ARBA00022729"/>
    </source>
</evidence>
<evidence type="ECO:0000313" key="9">
    <source>
        <dbReference type="EMBL" id="MFF5288703.1"/>
    </source>
</evidence>
<evidence type="ECO:0000259" key="8">
    <source>
        <dbReference type="Pfam" id="PF09206"/>
    </source>
</evidence>
<dbReference type="CDD" id="cd23399">
    <property type="entry name" value="beta-trefoil_ABD_ABFB"/>
    <property type="match status" value="1"/>
</dbReference>
<evidence type="ECO:0000256" key="5">
    <source>
        <dbReference type="ARBA" id="ARBA00023295"/>
    </source>
</evidence>
<evidence type="ECO:0000259" key="7">
    <source>
        <dbReference type="Pfam" id="PF05270"/>
    </source>
</evidence>
<evidence type="ECO:0000313" key="10">
    <source>
        <dbReference type="Proteomes" id="UP001602245"/>
    </source>
</evidence>
<accession>A0ABW6W5W9</accession>
<keyword evidence="4" id="KW-0325">Glycoprotein</keyword>
<dbReference type="Pfam" id="PF09206">
    <property type="entry name" value="ArabFuran-catal"/>
    <property type="match status" value="1"/>
</dbReference>
<dbReference type="PROSITE" id="PS51318">
    <property type="entry name" value="TAT"/>
    <property type="match status" value="1"/>
</dbReference>
<dbReference type="PANTHER" id="PTHR39447">
    <property type="entry name" value="ALPHA-L-ARABINOFURANOSIDASE B"/>
    <property type="match status" value="1"/>
</dbReference>
<organism evidence="9 10">
    <name type="scientific">Paractinoplanes globisporus</name>
    <dbReference type="NCBI Taxonomy" id="113565"/>
    <lineage>
        <taxon>Bacteria</taxon>
        <taxon>Bacillati</taxon>
        <taxon>Actinomycetota</taxon>
        <taxon>Actinomycetes</taxon>
        <taxon>Micromonosporales</taxon>
        <taxon>Micromonosporaceae</taxon>
        <taxon>Paractinoplanes</taxon>
    </lineage>
</organism>
<comment type="similarity">
    <text evidence="1">Belongs to the glycosyl hydrolase 54 family.</text>
</comment>
<dbReference type="EMBL" id="JBIAZU010000001">
    <property type="protein sequence ID" value="MFF5288703.1"/>
    <property type="molecule type" value="Genomic_DNA"/>
</dbReference>
<feature type="domain" description="Alpha-L-arabinofuranosidase B catalytic" evidence="8">
    <location>
        <begin position="37"/>
        <end position="351"/>
    </location>
</feature>
<dbReference type="Gene3D" id="2.60.120.200">
    <property type="match status" value="1"/>
</dbReference>
<dbReference type="Pfam" id="PF05270">
    <property type="entry name" value="AbfB"/>
    <property type="match status" value="1"/>
</dbReference>
<dbReference type="Proteomes" id="UP001602245">
    <property type="component" value="Unassembled WGS sequence"/>
</dbReference>
<protein>
    <submittedName>
        <fullName evidence="9">Alpha-L-arabinofuranosidase B</fullName>
    </submittedName>
</protein>
<feature type="chain" id="PRO_5047384783" evidence="6">
    <location>
        <begin position="33"/>
        <end position="516"/>
    </location>
</feature>
<keyword evidence="5" id="KW-0326">Glycosidase</keyword>
<evidence type="ECO:0000256" key="1">
    <source>
        <dbReference type="ARBA" id="ARBA00006963"/>
    </source>
</evidence>
<reference evidence="9 10" key="1">
    <citation type="submission" date="2024-10" db="EMBL/GenBank/DDBJ databases">
        <title>The Natural Products Discovery Center: Release of the First 8490 Sequenced Strains for Exploring Actinobacteria Biosynthetic Diversity.</title>
        <authorList>
            <person name="Kalkreuter E."/>
            <person name="Kautsar S.A."/>
            <person name="Yang D."/>
            <person name="Bader C.D."/>
            <person name="Teijaro C.N."/>
            <person name="Fluegel L."/>
            <person name="Davis C.M."/>
            <person name="Simpson J.R."/>
            <person name="Lauterbach L."/>
            <person name="Steele A.D."/>
            <person name="Gui C."/>
            <person name="Meng S."/>
            <person name="Li G."/>
            <person name="Viehrig K."/>
            <person name="Ye F."/>
            <person name="Su P."/>
            <person name="Kiefer A.F."/>
            <person name="Nichols A."/>
            <person name="Cepeda A.J."/>
            <person name="Yan W."/>
            <person name="Fan B."/>
            <person name="Jiang Y."/>
            <person name="Adhikari A."/>
            <person name="Zheng C.-J."/>
            <person name="Schuster L."/>
            <person name="Cowan T.M."/>
            <person name="Smanski M.J."/>
            <person name="Chevrette M.G."/>
            <person name="De Carvalho L.P.S."/>
            <person name="Shen B."/>
        </authorList>
    </citation>
    <scope>NUCLEOTIDE SEQUENCE [LARGE SCALE GENOMIC DNA]</scope>
    <source>
        <strain evidence="9 10">NPDC000087</strain>
    </source>
</reference>
<keyword evidence="10" id="KW-1185">Reference proteome</keyword>
<dbReference type="RefSeq" id="WP_020509052.1">
    <property type="nucleotide sequence ID" value="NZ_JBIAZU010000001.1"/>
</dbReference>
<dbReference type="PANTHER" id="PTHR39447:SF2">
    <property type="entry name" value="ALPHA-L-ARABINOFURANOSIDASE B"/>
    <property type="match status" value="1"/>
</dbReference>
<evidence type="ECO:0000256" key="6">
    <source>
        <dbReference type="SAM" id="SignalP"/>
    </source>
</evidence>
<dbReference type="InterPro" id="IPR013320">
    <property type="entry name" value="ConA-like_dom_sf"/>
</dbReference>
<keyword evidence="2 6" id="KW-0732">Signal</keyword>
<dbReference type="InterPro" id="IPR007934">
    <property type="entry name" value="AbfB_ABD"/>
</dbReference>
<dbReference type="InterPro" id="IPR006311">
    <property type="entry name" value="TAT_signal"/>
</dbReference>
<dbReference type="InterPro" id="IPR038964">
    <property type="entry name" value="ABFB"/>
</dbReference>
<comment type="caution">
    <text evidence="9">The sequence shown here is derived from an EMBL/GenBank/DDBJ whole genome shotgun (WGS) entry which is preliminary data.</text>
</comment>
<proteinExistence type="inferred from homology"/>
<name>A0ABW6W5W9_9ACTN</name>
<feature type="signal peptide" evidence="6">
    <location>
        <begin position="1"/>
        <end position="32"/>
    </location>
</feature>
<dbReference type="Gene3D" id="2.80.10.50">
    <property type="match status" value="1"/>
</dbReference>
<dbReference type="InterPro" id="IPR036195">
    <property type="entry name" value="AbfB_ABD_sf"/>
</dbReference>
<evidence type="ECO:0000256" key="4">
    <source>
        <dbReference type="ARBA" id="ARBA00023180"/>
    </source>
</evidence>
<dbReference type="SUPFAM" id="SSF49899">
    <property type="entry name" value="Concanavalin A-like lectins/glucanases"/>
    <property type="match status" value="1"/>
</dbReference>
<keyword evidence="3" id="KW-0378">Hydrolase</keyword>
<dbReference type="InterPro" id="IPR015289">
    <property type="entry name" value="A-L-arabinofuranosidase_B_cat"/>
</dbReference>
<gene>
    <name evidence="9" type="ORF">ACFY35_04645</name>
</gene>
<dbReference type="SUPFAM" id="SSF110221">
    <property type="entry name" value="AbfB domain"/>
    <property type="match status" value="1"/>
</dbReference>
<feature type="domain" description="Alpha-L-arabinofuranosidase B arabinose-binding" evidence="7">
    <location>
        <begin position="369"/>
        <end position="509"/>
    </location>
</feature>